<gene>
    <name evidence="2" type="ORF">DXB37_00970</name>
</gene>
<organism evidence="2 3">
    <name type="scientific">Bacteroides uniformis</name>
    <dbReference type="NCBI Taxonomy" id="820"/>
    <lineage>
        <taxon>Bacteria</taxon>
        <taxon>Pseudomonadati</taxon>
        <taxon>Bacteroidota</taxon>
        <taxon>Bacteroidia</taxon>
        <taxon>Bacteroidales</taxon>
        <taxon>Bacteroidaceae</taxon>
        <taxon>Bacteroides</taxon>
    </lineage>
</organism>
<evidence type="ECO:0000313" key="3">
    <source>
        <dbReference type="Proteomes" id="UP000260759"/>
    </source>
</evidence>
<evidence type="ECO:0000313" key="2">
    <source>
        <dbReference type="EMBL" id="RGN97466.1"/>
    </source>
</evidence>
<dbReference type="RefSeq" id="WP_117599315.1">
    <property type="nucleotide sequence ID" value="NZ_QSVA01000001.1"/>
</dbReference>
<protein>
    <recommendedName>
        <fullName evidence="4">Beta-agarase</fullName>
    </recommendedName>
</protein>
<dbReference type="Proteomes" id="UP000260759">
    <property type="component" value="Unassembled WGS sequence"/>
</dbReference>
<reference evidence="2 3" key="1">
    <citation type="submission" date="2018-08" db="EMBL/GenBank/DDBJ databases">
        <title>A genome reference for cultivated species of the human gut microbiota.</title>
        <authorList>
            <person name="Zou Y."/>
            <person name="Xue W."/>
            <person name="Luo G."/>
        </authorList>
    </citation>
    <scope>NUCLEOTIDE SEQUENCE [LARGE SCALE GENOMIC DNA]</scope>
    <source>
        <strain evidence="2 3">OM03-4</strain>
    </source>
</reference>
<dbReference type="InterPro" id="IPR017853">
    <property type="entry name" value="GH"/>
</dbReference>
<dbReference type="AlphaFoldDB" id="A0A3E5F6J1"/>
<feature type="signal peptide" evidence="1">
    <location>
        <begin position="1"/>
        <end position="19"/>
    </location>
</feature>
<name>A0A3E5F6J1_BACUN</name>
<dbReference type="SUPFAM" id="SSF51445">
    <property type="entry name" value="(Trans)glycosidases"/>
    <property type="match status" value="1"/>
</dbReference>
<evidence type="ECO:0008006" key="4">
    <source>
        <dbReference type="Google" id="ProtNLM"/>
    </source>
</evidence>
<evidence type="ECO:0000256" key="1">
    <source>
        <dbReference type="SAM" id="SignalP"/>
    </source>
</evidence>
<feature type="chain" id="PRO_5017823896" description="Beta-agarase" evidence="1">
    <location>
        <begin position="20"/>
        <end position="649"/>
    </location>
</feature>
<accession>A0A3E5F6J1</accession>
<proteinExistence type="predicted"/>
<dbReference type="EMBL" id="QSVA01000001">
    <property type="protein sequence ID" value="RGN97466.1"/>
    <property type="molecule type" value="Genomic_DNA"/>
</dbReference>
<sequence length="649" mass="74588">MKKILGKVLMIIGSVYLCACGQTKPDFCVQFDSTKEVSGQKFALKDLNSDLPADWDGYNYVVVEFKSSTAQRFQLGFTTETGYNELRIMSYVPNAWNKLAIPLKFFTDLPDPRVDLAATNNYARYTGWINLGGKRGPLHQVDSIGLRMRKSIGNPTIELRSISLSVEDPGDVYMDEKPAVDEFGQSNLMDWPGKIHSLDELQRAWKEEERNMKGCLYDYSKYGGYMSQRIKGTGFFRTENIDGRWWLVDPEGYLFLSVGVDCVGIGNGLHVRDYNKRSAMYKELPPEDLMRKMGNVDRNGEVSYSYGLWNLYRRYGDDFKEKSIDMVFKRMDKWGINTIANWSSRDIMLKNKKAFLVPLSGVGIADDLMGLCDIYDPSYTKALDENLKKFVKPFVGNPWLIGYFIGNEPAWLDEEGRLCEIILQGKDRPIKRELEVYLQKMGDTMDSRTAFIIDTFSKFLKLTDEFLKKHDPQHLNLGIRFGNIMKLDERILRACGEVFDVFSFNCYDLRPNPDMLNRASTLTGLPLLIGEYHFGTVDRGMAQSLWQVDSQEQRGVAYRYYTENAYAHPALVGTGYFQWCDQDLTGRRDGENYNCGLIDVTDRPYEGQVQAMMETAKYLYKIHKGERMPFDKIPNNACGHELIPDLWNE</sequence>
<comment type="caution">
    <text evidence="2">The sequence shown here is derived from an EMBL/GenBank/DDBJ whole genome shotgun (WGS) entry which is preliminary data.</text>
</comment>
<keyword evidence="1" id="KW-0732">Signal</keyword>
<dbReference type="Gene3D" id="3.20.20.80">
    <property type="entry name" value="Glycosidases"/>
    <property type="match status" value="2"/>
</dbReference>